<gene>
    <name evidence="9" type="primary">cypC</name>
    <name evidence="9" type="ORF">GCM10007147_15500</name>
</gene>
<evidence type="ECO:0000313" key="9">
    <source>
        <dbReference type="EMBL" id="GHD21735.1"/>
    </source>
</evidence>
<evidence type="ECO:0000256" key="1">
    <source>
        <dbReference type="ARBA" id="ARBA00001971"/>
    </source>
</evidence>
<evidence type="ECO:0000256" key="7">
    <source>
        <dbReference type="ARBA" id="ARBA00023033"/>
    </source>
</evidence>
<dbReference type="Proteomes" id="UP000654947">
    <property type="component" value="Unassembled WGS sequence"/>
</dbReference>
<dbReference type="GO" id="GO:0016705">
    <property type="term" value="F:oxidoreductase activity, acting on paired donors, with incorporation or reduction of molecular oxygen"/>
    <property type="evidence" value="ECO:0007669"/>
    <property type="project" value="InterPro"/>
</dbReference>
<dbReference type="RefSeq" id="WP_017576271.1">
    <property type="nucleotide sequence ID" value="NZ_BMXL01000005.1"/>
</dbReference>
<sequence>MATKDLSGIPRTRVPDASLSLLRDGYVFISSTCDRLQTDVFRTRLMLKRAFCVRGAGAAELFYGSGLFSRKDAMPPTVVHLLQDYGSVQMLDGHAHAERKRLFLALLEADGIRDFTATLAEVWEARAARIAAGERIELYTELNRMLTEAALRWLGLPATQNQVRLRSQELSAMVDHAGTTGPHNAWARMIRRRSERWAAQVIALIRSGDLTPRPGRPADLIARHTEEGRPLSTEVAAVELLNVVRPIVANARFVVFAALALWQHPQWRQEFARGDLSRLEPFVQEVRRFYPFFPLIGGRSVRPFTWRGYAFPEQSWVLLDLYGTNHDPRSWSEPGSFRPERFVDREPTAYDLVPQGGGPYETGHRCPGERLTIATVETMVRLLSLADYTVPAQDLTYTMRAMPALPRSGLIVSGGSR</sequence>
<dbReference type="PANTHER" id="PTHR24286:SF24">
    <property type="entry name" value="LANOSTEROL 14-ALPHA DEMETHYLASE"/>
    <property type="match status" value="1"/>
</dbReference>
<dbReference type="AlphaFoldDB" id="A0A918XAH1"/>
<keyword evidence="7" id="KW-0503">Monooxygenase</keyword>
<dbReference type="EMBL" id="BMXL01000005">
    <property type="protein sequence ID" value="GHD21735.1"/>
    <property type="molecule type" value="Genomic_DNA"/>
</dbReference>
<keyword evidence="5" id="KW-0560">Oxidoreductase</keyword>
<evidence type="ECO:0000256" key="4">
    <source>
        <dbReference type="ARBA" id="ARBA00022723"/>
    </source>
</evidence>
<dbReference type="GO" id="GO:0016125">
    <property type="term" value="P:sterol metabolic process"/>
    <property type="evidence" value="ECO:0007669"/>
    <property type="project" value="TreeGrafter"/>
</dbReference>
<dbReference type="PANTHER" id="PTHR24286">
    <property type="entry name" value="CYTOCHROME P450 26"/>
    <property type="match status" value="1"/>
</dbReference>
<comment type="cofactor">
    <cofactor evidence="1 8">
        <name>heme</name>
        <dbReference type="ChEBI" id="CHEBI:30413"/>
    </cofactor>
</comment>
<feature type="binding site" description="axial binding residue" evidence="8">
    <location>
        <position position="366"/>
    </location>
    <ligand>
        <name>heme</name>
        <dbReference type="ChEBI" id="CHEBI:30413"/>
    </ligand>
    <ligandPart>
        <name>Fe</name>
        <dbReference type="ChEBI" id="CHEBI:18248"/>
    </ligandPart>
</feature>
<name>A0A918XAH1_9ACTN</name>
<dbReference type="InterPro" id="IPR001128">
    <property type="entry name" value="Cyt_P450"/>
</dbReference>
<dbReference type="Gene3D" id="1.10.630.10">
    <property type="entry name" value="Cytochrome P450"/>
    <property type="match status" value="1"/>
</dbReference>
<keyword evidence="3 8" id="KW-0349">Heme</keyword>
<proteinExistence type="inferred from homology"/>
<dbReference type="GO" id="GO:0004497">
    <property type="term" value="F:monooxygenase activity"/>
    <property type="evidence" value="ECO:0007669"/>
    <property type="project" value="UniProtKB-KW"/>
</dbReference>
<keyword evidence="4 8" id="KW-0479">Metal-binding</keyword>
<dbReference type="Pfam" id="PF00067">
    <property type="entry name" value="p450"/>
    <property type="match status" value="1"/>
</dbReference>
<protein>
    <submittedName>
        <fullName evidence="9">Cytochrome P450</fullName>
    </submittedName>
</protein>
<dbReference type="PRINTS" id="PR00463">
    <property type="entry name" value="EP450I"/>
</dbReference>
<keyword evidence="10" id="KW-1185">Reference proteome</keyword>
<comment type="similarity">
    <text evidence="2">Belongs to the cytochrome P450 family.</text>
</comment>
<keyword evidence="6 8" id="KW-0408">Iron</keyword>
<comment type="caution">
    <text evidence="9">The sequence shown here is derived from an EMBL/GenBank/DDBJ whole genome shotgun (WGS) entry which is preliminary data.</text>
</comment>
<dbReference type="GO" id="GO:0005506">
    <property type="term" value="F:iron ion binding"/>
    <property type="evidence" value="ECO:0007669"/>
    <property type="project" value="InterPro"/>
</dbReference>
<evidence type="ECO:0000256" key="3">
    <source>
        <dbReference type="ARBA" id="ARBA00022617"/>
    </source>
</evidence>
<dbReference type="CDD" id="cd11067">
    <property type="entry name" value="CYP152"/>
    <property type="match status" value="1"/>
</dbReference>
<accession>A0A918XAH1</accession>
<evidence type="ECO:0000313" key="10">
    <source>
        <dbReference type="Proteomes" id="UP000654947"/>
    </source>
</evidence>
<dbReference type="InterPro" id="IPR002401">
    <property type="entry name" value="Cyt_P450_E_grp-I"/>
</dbReference>
<evidence type="ECO:0000256" key="5">
    <source>
        <dbReference type="ARBA" id="ARBA00023002"/>
    </source>
</evidence>
<reference evidence="9 10" key="1">
    <citation type="journal article" date="2014" name="Int. J. Syst. Evol. Microbiol.">
        <title>Complete genome sequence of Corynebacterium casei LMG S-19264T (=DSM 44701T), isolated from a smear-ripened cheese.</title>
        <authorList>
            <consortium name="US DOE Joint Genome Institute (JGI-PGF)"/>
            <person name="Walter F."/>
            <person name="Albersmeier A."/>
            <person name="Kalinowski J."/>
            <person name="Ruckert C."/>
        </authorList>
    </citation>
    <scope>NUCLEOTIDE SEQUENCE [LARGE SCALE GENOMIC DNA]</scope>
    <source>
        <strain evidence="9 10">KCTC 19473</strain>
    </source>
</reference>
<dbReference type="GO" id="GO:0020037">
    <property type="term" value="F:heme binding"/>
    <property type="evidence" value="ECO:0007669"/>
    <property type="project" value="InterPro"/>
</dbReference>
<evidence type="ECO:0000256" key="2">
    <source>
        <dbReference type="ARBA" id="ARBA00010617"/>
    </source>
</evidence>
<dbReference type="InterPro" id="IPR036396">
    <property type="entry name" value="Cyt_P450_sf"/>
</dbReference>
<dbReference type="SUPFAM" id="SSF48264">
    <property type="entry name" value="Cytochrome P450"/>
    <property type="match status" value="1"/>
</dbReference>
<evidence type="ECO:0000256" key="8">
    <source>
        <dbReference type="PIRSR" id="PIRSR602401-1"/>
    </source>
</evidence>
<organism evidence="9 10">
    <name type="scientific">Nocardiopsis kunsanensis</name>
    <dbReference type="NCBI Taxonomy" id="141693"/>
    <lineage>
        <taxon>Bacteria</taxon>
        <taxon>Bacillati</taxon>
        <taxon>Actinomycetota</taxon>
        <taxon>Actinomycetes</taxon>
        <taxon>Streptosporangiales</taxon>
        <taxon>Nocardiopsidaceae</taxon>
        <taxon>Nocardiopsis</taxon>
    </lineage>
</organism>
<evidence type="ECO:0000256" key="6">
    <source>
        <dbReference type="ARBA" id="ARBA00023004"/>
    </source>
</evidence>